<keyword evidence="3 5" id="KW-0269">Exonuclease</keyword>
<evidence type="ECO:0000313" key="6">
    <source>
        <dbReference type="Proteomes" id="UP001356095"/>
    </source>
</evidence>
<dbReference type="InterPro" id="IPR012337">
    <property type="entry name" value="RNaseH-like_sf"/>
</dbReference>
<evidence type="ECO:0000256" key="1">
    <source>
        <dbReference type="ARBA" id="ARBA00022722"/>
    </source>
</evidence>
<name>A0ABU7KES1_9ACTN</name>
<sequence length="256" mass="27775">MIPMTGLDLETTGTDPEDARIVQYAVVGTTPDLADVQQLVNPGVDVPDEAAAIHGLTTDMVQAEGIPALRAVAEIVAHIAAGVAAGRPLVGHNISYDLTVIDRECRRHLGQGLEELVGAPVRPVVDTVVLSKKVDPYRKRVSETQGAHALRTCVEHLVTPRWPSVVWDEEQAHGARYDCRMSLYVAAAVLSRPALSRHTPESLHDAQVGWRATQCASLQAYFRNPGKAGENHDPHSVVDGRWPIIPAEPRQETLIP</sequence>
<evidence type="ECO:0000313" key="5">
    <source>
        <dbReference type="EMBL" id="MEE2040092.1"/>
    </source>
</evidence>
<reference evidence="5 6" key="1">
    <citation type="submission" date="2023-08" db="EMBL/GenBank/DDBJ databases">
        <authorList>
            <person name="Girao M."/>
            <person name="Carvalho M.F."/>
        </authorList>
    </citation>
    <scope>NUCLEOTIDE SEQUENCE [LARGE SCALE GENOMIC DNA]</scope>
    <source>
        <strain evidence="5 6">CT-R113</strain>
    </source>
</reference>
<dbReference type="Proteomes" id="UP001356095">
    <property type="component" value="Unassembled WGS sequence"/>
</dbReference>
<evidence type="ECO:0000259" key="4">
    <source>
        <dbReference type="SMART" id="SM00479"/>
    </source>
</evidence>
<protein>
    <submittedName>
        <fullName evidence="5">Exonuclease domain-containing protein</fullName>
    </submittedName>
</protein>
<evidence type="ECO:0000256" key="2">
    <source>
        <dbReference type="ARBA" id="ARBA00022801"/>
    </source>
</evidence>
<dbReference type="InterPro" id="IPR013520">
    <property type="entry name" value="Ribonucl_H"/>
</dbReference>
<dbReference type="GO" id="GO:0004527">
    <property type="term" value="F:exonuclease activity"/>
    <property type="evidence" value="ECO:0007669"/>
    <property type="project" value="UniProtKB-KW"/>
</dbReference>
<dbReference type="PANTHER" id="PTHR30231:SF4">
    <property type="entry name" value="PROTEIN NEN2"/>
    <property type="match status" value="1"/>
</dbReference>
<dbReference type="PANTHER" id="PTHR30231">
    <property type="entry name" value="DNA POLYMERASE III SUBUNIT EPSILON"/>
    <property type="match status" value="1"/>
</dbReference>
<dbReference type="Pfam" id="PF00929">
    <property type="entry name" value="RNase_T"/>
    <property type="match status" value="1"/>
</dbReference>
<dbReference type="SUPFAM" id="SSF53098">
    <property type="entry name" value="Ribonuclease H-like"/>
    <property type="match status" value="1"/>
</dbReference>
<proteinExistence type="predicted"/>
<dbReference type="SMART" id="SM00479">
    <property type="entry name" value="EXOIII"/>
    <property type="match status" value="1"/>
</dbReference>
<dbReference type="CDD" id="cd06127">
    <property type="entry name" value="DEDDh"/>
    <property type="match status" value="1"/>
</dbReference>
<keyword evidence="6" id="KW-1185">Reference proteome</keyword>
<accession>A0ABU7KES1</accession>
<dbReference type="RefSeq" id="WP_330093861.1">
    <property type="nucleotide sequence ID" value="NZ_JAUZMY010000026.1"/>
</dbReference>
<gene>
    <name evidence="5" type="ORF">Q8791_23015</name>
</gene>
<dbReference type="InterPro" id="IPR036397">
    <property type="entry name" value="RNaseH_sf"/>
</dbReference>
<organism evidence="5 6">
    <name type="scientific">Nocardiopsis codii</name>
    <dbReference type="NCBI Taxonomy" id="3065942"/>
    <lineage>
        <taxon>Bacteria</taxon>
        <taxon>Bacillati</taxon>
        <taxon>Actinomycetota</taxon>
        <taxon>Actinomycetes</taxon>
        <taxon>Streptosporangiales</taxon>
        <taxon>Nocardiopsidaceae</taxon>
        <taxon>Nocardiopsis</taxon>
    </lineage>
</organism>
<evidence type="ECO:0000256" key="3">
    <source>
        <dbReference type="ARBA" id="ARBA00022839"/>
    </source>
</evidence>
<dbReference type="Gene3D" id="3.30.420.10">
    <property type="entry name" value="Ribonuclease H-like superfamily/Ribonuclease H"/>
    <property type="match status" value="1"/>
</dbReference>
<comment type="caution">
    <text evidence="5">The sequence shown here is derived from an EMBL/GenBank/DDBJ whole genome shotgun (WGS) entry which is preliminary data.</text>
</comment>
<keyword evidence="2" id="KW-0378">Hydrolase</keyword>
<dbReference type="EMBL" id="JAUZMY010000026">
    <property type="protein sequence ID" value="MEE2040092.1"/>
    <property type="molecule type" value="Genomic_DNA"/>
</dbReference>
<keyword evidence="1" id="KW-0540">Nuclease</keyword>
<feature type="domain" description="Exonuclease" evidence="4">
    <location>
        <begin position="3"/>
        <end position="195"/>
    </location>
</feature>